<dbReference type="Pfam" id="PF09790">
    <property type="entry name" value="Hyccin"/>
    <property type="match status" value="1"/>
</dbReference>
<evidence type="ECO:0000256" key="1">
    <source>
        <dbReference type="ARBA" id="ARBA00004236"/>
    </source>
</evidence>
<evidence type="ECO:0000256" key="6">
    <source>
        <dbReference type="ARBA" id="ARBA00034482"/>
    </source>
</evidence>
<feature type="region of interest" description="Disordered" evidence="7">
    <location>
        <begin position="355"/>
        <end position="510"/>
    </location>
</feature>
<comment type="subcellular location">
    <subcellularLocation>
        <location evidence="1">Cell membrane</location>
    </subcellularLocation>
    <subcellularLocation>
        <location evidence="2">Cytoplasm</location>
        <location evidence="2">Cytosol</location>
    </subcellularLocation>
</comment>
<evidence type="ECO:0000313" key="8">
    <source>
        <dbReference type="EMBL" id="CAG9799588.1"/>
    </source>
</evidence>
<reference evidence="8" key="2">
    <citation type="submission" date="2022-10" db="EMBL/GenBank/DDBJ databases">
        <authorList>
            <consortium name="ENA_rothamsted_submissions"/>
            <consortium name="culmorum"/>
            <person name="King R."/>
        </authorList>
    </citation>
    <scope>NUCLEOTIDE SEQUENCE</scope>
</reference>
<feature type="compositionally biased region" description="Basic and acidic residues" evidence="7">
    <location>
        <begin position="468"/>
        <end position="483"/>
    </location>
</feature>
<keyword evidence="4" id="KW-0963">Cytoplasm</keyword>
<feature type="compositionally biased region" description="Basic and acidic residues" evidence="7">
    <location>
        <begin position="424"/>
        <end position="456"/>
    </location>
</feature>
<dbReference type="GO" id="GO:0005829">
    <property type="term" value="C:cytosol"/>
    <property type="evidence" value="ECO:0007669"/>
    <property type="project" value="UniProtKB-SubCell"/>
</dbReference>
<reference evidence="8" key="1">
    <citation type="submission" date="2022-01" db="EMBL/GenBank/DDBJ databases">
        <authorList>
            <person name="King R."/>
        </authorList>
    </citation>
    <scope>NUCLEOTIDE SEQUENCE</scope>
</reference>
<comment type="similarity">
    <text evidence="6">Belongs to the Hyccin family.</text>
</comment>
<evidence type="ECO:0000256" key="5">
    <source>
        <dbReference type="ARBA" id="ARBA00023136"/>
    </source>
</evidence>
<protein>
    <recommendedName>
        <fullName evidence="10">Hyccin</fullName>
    </recommendedName>
</protein>
<feature type="region of interest" description="Disordered" evidence="7">
    <location>
        <begin position="553"/>
        <end position="582"/>
    </location>
</feature>
<dbReference type="GO" id="GO:0072659">
    <property type="term" value="P:protein localization to plasma membrane"/>
    <property type="evidence" value="ECO:0007669"/>
    <property type="project" value="TreeGrafter"/>
</dbReference>
<keyword evidence="5" id="KW-0472">Membrane</keyword>
<name>A0A9N9WN03_9DIPT</name>
<feature type="compositionally biased region" description="Polar residues" evidence="7">
    <location>
        <begin position="484"/>
        <end position="494"/>
    </location>
</feature>
<gene>
    <name evidence="8" type="ORF">CHIRRI_LOCUS2553</name>
</gene>
<dbReference type="Proteomes" id="UP001153620">
    <property type="component" value="Chromosome 1"/>
</dbReference>
<accession>A0A9N9WN03</accession>
<evidence type="ECO:0000256" key="7">
    <source>
        <dbReference type="SAM" id="MobiDB-lite"/>
    </source>
</evidence>
<evidence type="ECO:0000313" key="9">
    <source>
        <dbReference type="Proteomes" id="UP001153620"/>
    </source>
</evidence>
<keyword evidence="3" id="KW-1003">Cell membrane</keyword>
<feature type="compositionally biased region" description="Polar residues" evidence="7">
    <location>
        <begin position="573"/>
        <end position="582"/>
    </location>
</feature>
<keyword evidence="9" id="KW-1185">Reference proteome</keyword>
<evidence type="ECO:0000256" key="2">
    <source>
        <dbReference type="ARBA" id="ARBA00004514"/>
    </source>
</evidence>
<dbReference type="GO" id="GO:0046854">
    <property type="term" value="P:phosphatidylinositol phosphate biosynthetic process"/>
    <property type="evidence" value="ECO:0007669"/>
    <property type="project" value="TreeGrafter"/>
</dbReference>
<proteinExistence type="inferred from homology"/>
<feature type="compositionally biased region" description="Low complexity" evidence="7">
    <location>
        <begin position="362"/>
        <end position="376"/>
    </location>
</feature>
<dbReference type="EMBL" id="OU895877">
    <property type="protein sequence ID" value="CAG9799588.1"/>
    <property type="molecule type" value="Genomic_DNA"/>
</dbReference>
<evidence type="ECO:0000256" key="3">
    <source>
        <dbReference type="ARBA" id="ARBA00022475"/>
    </source>
</evidence>
<dbReference type="AlphaFoldDB" id="A0A9N9WN03"/>
<dbReference type="InterPro" id="IPR018619">
    <property type="entry name" value="Hyccin"/>
</dbReference>
<dbReference type="GO" id="GO:0005886">
    <property type="term" value="C:plasma membrane"/>
    <property type="evidence" value="ECO:0007669"/>
    <property type="project" value="UniProtKB-SubCell"/>
</dbReference>
<evidence type="ECO:0000256" key="4">
    <source>
        <dbReference type="ARBA" id="ARBA00022490"/>
    </source>
</evidence>
<sequence length="602" mass="66843">MAESIVSDWINDFNGLEPQQLRSFAALHNENHELSQAIHTILNDKSKHQEYLHPICNQLYNFYRSNENELKCFTLQFFPNLIYLYLNSIACSEKHNYRCVETLILCAYNIEVCNENGLLKSVSYRMPVLAQASIYHEEKNLHASDLKRWEEHSNKEVSWRSLHQVYKITAQNRLAVMSALMFIFNQQLSLIQKSALYHLCKNSSKLAAQGFIKYGHSYRSSYGNDPMNTSISSASSTTSAPNINKMTPRIPLSQQFLLEVLNAIYFAMFNEFASAGIQTVDDIHNRACYELYSDVILVTTAIKNSLQTNPSGQPSDGLMGISVALTPSTNVVTVSKSMITNASFRTKKLPDDIPIQIDSNTSVNQSNPSAQSQAQQLGSINEEQESDTNSAKLQQQSSTTIVPTQKSSKEASKGHKTVVSGLKKLIDRDKDSKDKDKDKDDEGKKKEKEKVEKELSKAASAIKSGLNDTKENMKKLMGKDKQNSKASLQQQTQSNHHDEHQASANNGDIKSSPLVLMKRSSDVLSDGLATEVSFTNAVDGVISNNNGTGTHGIMSPFDSFNSDSESEVDHPHQQLSTSSSASVNIMMDSNAKSLGNVQVSQV</sequence>
<evidence type="ECO:0008006" key="10">
    <source>
        <dbReference type="Google" id="ProtNLM"/>
    </source>
</evidence>
<feature type="compositionally biased region" description="Polar residues" evidence="7">
    <location>
        <begin position="377"/>
        <end position="406"/>
    </location>
</feature>
<dbReference type="PANTHER" id="PTHR31220">
    <property type="entry name" value="HYCCIN RELATED"/>
    <property type="match status" value="1"/>
</dbReference>
<organism evidence="8 9">
    <name type="scientific">Chironomus riparius</name>
    <dbReference type="NCBI Taxonomy" id="315576"/>
    <lineage>
        <taxon>Eukaryota</taxon>
        <taxon>Metazoa</taxon>
        <taxon>Ecdysozoa</taxon>
        <taxon>Arthropoda</taxon>
        <taxon>Hexapoda</taxon>
        <taxon>Insecta</taxon>
        <taxon>Pterygota</taxon>
        <taxon>Neoptera</taxon>
        <taxon>Endopterygota</taxon>
        <taxon>Diptera</taxon>
        <taxon>Nematocera</taxon>
        <taxon>Chironomoidea</taxon>
        <taxon>Chironomidae</taxon>
        <taxon>Chironominae</taxon>
        <taxon>Chironomus</taxon>
    </lineage>
</organism>
<dbReference type="OrthoDB" id="18937at2759"/>
<dbReference type="PANTHER" id="PTHR31220:SF1">
    <property type="entry name" value="GH21176P"/>
    <property type="match status" value="1"/>
</dbReference>